<proteinExistence type="inferred from homology"/>
<dbReference type="PANTHER" id="PTHR11610">
    <property type="entry name" value="LIPASE"/>
    <property type="match status" value="1"/>
</dbReference>
<dbReference type="Gene3D" id="3.40.50.1820">
    <property type="entry name" value="alpha/beta hydrolase"/>
    <property type="match status" value="1"/>
</dbReference>
<evidence type="ECO:0000256" key="1">
    <source>
        <dbReference type="ARBA" id="ARBA00004613"/>
    </source>
</evidence>
<keyword evidence="5" id="KW-0732">Signal</keyword>
<dbReference type="EMBL" id="CAKOGL010000010">
    <property type="protein sequence ID" value="CAH2090829.1"/>
    <property type="molecule type" value="Genomic_DNA"/>
</dbReference>
<dbReference type="InterPro" id="IPR000734">
    <property type="entry name" value="TAG_lipase"/>
</dbReference>
<feature type="chain" id="PRO_5043549719" description="Lipase domain-containing protein" evidence="5">
    <location>
        <begin position="24"/>
        <end position="357"/>
    </location>
</feature>
<comment type="subcellular location">
    <subcellularLocation>
        <location evidence="1">Secreted</location>
    </subcellularLocation>
</comment>
<dbReference type="InterPro" id="IPR013818">
    <property type="entry name" value="Lipase"/>
</dbReference>
<dbReference type="Pfam" id="PF00151">
    <property type="entry name" value="Lipase"/>
    <property type="match status" value="1"/>
</dbReference>
<evidence type="ECO:0000256" key="5">
    <source>
        <dbReference type="SAM" id="SignalP"/>
    </source>
</evidence>
<comment type="caution">
    <text evidence="7">The sequence shown here is derived from an EMBL/GenBank/DDBJ whole genome shotgun (WGS) entry which is preliminary data.</text>
</comment>
<feature type="domain" description="Lipase" evidence="6">
    <location>
        <begin position="84"/>
        <end position="328"/>
    </location>
</feature>
<dbReference type="GO" id="GO:0005615">
    <property type="term" value="C:extracellular space"/>
    <property type="evidence" value="ECO:0007669"/>
    <property type="project" value="TreeGrafter"/>
</dbReference>
<organism evidence="7 8">
    <name type="scientific">Euphydryas editha</name>
    <name type="common">Edith's checkerspot</name>
    <dbReference type="NCBI Taxonomy" id="104508"/>
    <lineage>
        <taxon>Eukaryota</taxon>
        <taxon>Metazoa</taxon>
        <taxon>Ecdysozoa</taxon>
        <taxon>Arthropoda</taxon>
        <taxon>Hexapoda</taxon>
        <taxon>Insecta</taxon>
        <taxon>Pterygota</taxon>
        <taxon>Neoptera</taxon>
        <taxon>Endopterygota</taxon>
        <taxon>Lepidoptera</taxon>
        <taxon>Glossata</taxon>
        <taxon>Ditrysia</taxon>
        <taxon>Papilionoidea</taxon>
        <taxon>Nymphalidae</taxon>
        <taxon>Nymphalinae</taxon>
        <taxon>Euphydryas</taxon>
    </lineage>
</organism>
<dbReference type="InterPro" id="IPR029058">
    <property type="entry name" value="AB_hydrolase_fold"/>
</dbReference>
<dbReference type="GO" id="GO:0017171">
    <property type="term" value="F:serine hydrolase activity"/>
    <property type="evidence" value="ECO:0007669"/>
    <property type="project" value="TreeGrafter"/>
</dbReference>
<protein>
    <recommendedName>
        <fullName evidence="6">Lipase domain-containing protein</fullName>
    </recommendedName>
</protein>
<evidence type="ECO:0000259" key="6">
    <source>
        <dbReference type="Pfam" id="PF00151"/>
    </source>
</evidence>
<evidence type="ECO:0000256" key="2">
    <source>
        <dbReference type="ARBA" id="ARBA00010701"/>
    </source>
</evidence>
<gene>
    <name evidence="7" type="ORF">EEDITHA_LOCUS6752</name>
</gene>
<evidence type="ECO:0000256" key="4">
    <source>
        <dbReference type="RuleBase" id="RU004262"/>
    </source>
</evidence>
<keyword evidence="3" id="KW-0964">Secreted</keyword>
<dbReference type="PANTHER" id="PTHR11610:SF169">
    <property type="entry name" value="GH15759P-RELATED"/>
    <property type="match status" value="1"/>
</dbReference>
<dbReference type="GO" id="GO:0016298">
    <property type="term" value="F:lipase activity"/>
    <property type="evidence" value="ECO:0007669"/>
    <property type="project" value="InterPro"/>
</dbReference>
<dbReference type="SUPFAM" id="SSF53474">
    <property type="entry name" value="alpha/beta-Hydrolases"/>
    <property type="match status" value="1"/>
</dbReference>
<name>A0AAU9TT92_EUPED</name>
<keyword evidence="8" id="KW-1185">Reference proteome</keyword>
<dbReference type="Proteomes" id="UP001153954">
    <property type="component" value="Unassembled WGS sequence"/>
</dbReference>
<evidence type="ECO:0000313" key="7">
    <source>
        <dbReference type="EMBL" id="CAH2090829.1"/>
    </source>
</evidence>
<sequence length="357" mass="40277">MILNLFIVIFFAGNCCTMKSTKAREGYPAGYLADCPGSTKEAIISNNTLKYLSIYVQGNDSLIRRRYSYHETRFLANDPDLDFGKKTMLYVGGYLDSPSFPFSTLMGVSYKSIGYNVLLLDTNYFTTMEYPRAARFMRPVGKYTAKMLADLTQEGLDPTMLELVSLSLGGQTSGFIAKNYRLLTGMNISRITALDPAGPCFRNLGPADRLDKTDADFVEVVHTNIDNFGMAAPIGHINYYVNGGEHQPGEYFWMLCTEFCSHVRAHALWIAALTYHESFVAIQCDSVQQARYKKCYDRVPQVTNYLGLKANKTVQGIFYLATTNTYPYFMGKKGLKKEYDFYTNITTTLNKSKLLKI</sequence>
<dbReference type="AlphaFoldDB" id="A0AAU9TT92"/>
<evidence type="ECO:0000256" key="3">
    <source>
        <dbReference type="ARBA" id="ARBA00022525"/>
    </source>
</evidence>
<evidence type="ECO:0000313" key="8">
    <source>
        <dbReference type="Proteomes" id="UP001153954"/>
    </source>
</evidence>
<accession>A0AAU9TT92</accession>
<reference evidence="7" key="1">
    <citation type="submission" date="2022-03" db="EMBL/GenBank/DDBJ databases">
        <authorList>
            <person name="Tunstrom K."/>
        </authorList>
    </citation>
    <scope>NUCLEOTIDE SEQUENCE</scope>
</reference>
<dbReference type="GO" id="GO:0016042">
    <property type="term" value="P:lipid catabolic process"/>
    <property type="evidence" value="ECO:0007669"/>
    <property type="project" value="TreeGrafter"/>
</dbReference>
<comment type="similarity">
    <text evidence="2 4">Belongs to the AB hydrolase superfamily. Lipase family.</text>
</comment>
<feature type="signal peptide" evidence="5">
    <location>
        <begin position="1"/>
        <end position="23"/>
    </location>
</feature>